<proteinExistence type="predicted"/>
<dbReference type="EMBL" id="BTRK01000004">
    <property type="protein sequence ID" value="GMR45965.1"/>
    <property type="molecule type" value="Genomic_DNA"/>
</dbReference>
<keyword evidence="1" id="KW-0812">Transmembrane</keyword>
<dbReference type="Proteomes" id="UP001328107">
    <property type="component" value="Unassembled WGS sequence"/>
</dbReference>
<keyword evidence="3" id="KW-1185">Reference proteome</keyword>
<accession>A0AAN5CK80</accession>
<evidence type="ECO:0000256" key="1">
    <source>
        <dbReference type="SAM" id="Phobius"/>
    </source>
</evidence>
<evidence type="ECO:0000313" key="2">
    <source>
        <dbReference type="EMBL" id="GMR45965.1"/>
    </source>
</evidence>
<protein>
    <submittedName>
        <fullName evidence="2">Uncharacterized protein</fullName>
    </submittedName>
</protein>
<keyword evidence="1" id="KW-1133">Transmembrane helix</keyword>
<dbReference type="AlphaFoldDB" id="A0AAN5CK80"/>
<feature type="non-terminal residue" evidence="2">
    <location>
        <position position="1"/>
    </location>
</feature>
<feature type="non-terminal residue" evidence="2">
    <location>
        <position position="91"/>
    </location>
</feature>
<keyword evidence="1" id="KW-0472">Membrane</keyword>
<sequence>WAYGVILVGGTVMTLIFLLALVRGRKMLAQWPFYKIVWSVTWLDAIYLTVELAWKFPKMAAHDDGIVEDSVVIAEANAWYNSPAIQFVLCV</sequence>
<name>A0AAN5CK80_9BILA</name>
<feature type="transmembrane region" description="Helical" evidence="1">
    <location>
        <begin position="6"/>
        <end position="24"/>
    </location>
</feature>
<evidence type="ECO:0000313" key="3">
    <source>
        <dbReference type="Proteomes" id="UP001328107"/>
    </source>
</evidence>
<comment type="caution">
    <text evidence="2">The sequence shown here is derived from an EMBL/GenBank/DDBJ whole genome shotgun (WGS) entry which is preliminary data.</text>
</comment>
<gene>
    <name evidence="2" type="ORF">PMAYCL1PPCAC_16160</name>
</gene>
<reference evidence="3" key="1">
    <citation type="submission" date="2022-10" db="EMBL/GenBank/DDBJ databases">
        <title>Genome assembly of Pristionchus species.</title>
        <authorList>
            <person name="Yoshida K."/>
            <person name="Sommer R.J."/>
        </authorList>
    </citation>
    <scope>NUCLEOTIDE SEQUENCE [LARGE SCALE GENOMIC DNA]</scope>
    <source>
        <strain evidence="3">RS5460</strain>
    </source>
</reference>
<organism evidence="2 3">
    <name type="scientific">Pristionchus mayeri</name>
    <dbReference type="NCBI Taxonomy" id="1317129"/>
    <lineage>
        <taxon>Eukaryota</taxon>
        <taxon>Metazoa</taxon>
        <taxon>Ecdysozoa</taxon>
        <taxon>Nematoda</taxon>
        <taxon>Chromadorea</taxon>
        <taxon>Rhabditida</taxon>
        <taxon>Rhabditina</taxon>
        <taxon>Diplogasteromorpha</taxon>
        <taxon>Diplogasteroidea</taxon>
        <taxon>Neodiplogasteridae</taxon>
        <taxon>Pristionchus</taxon>
    </lineage>
</organism>